<evidence type="ECO:0000256" key="1">
    <source>
        <dbReference type="SAM" id="Phobius"/>
    </source>
</evidence>
<comment type="caution">
    <text evidence="2">The sequence shown here is derived from an EMBL/GenBank/DDBJ whole genome shotgun (WGS) entry which is preliminary data.</text>
</comment>
<dbReference type="AlphaFoldDB" id="A0A916Q5N4"/>
<dbReference type="Pfam" id="PF13346">
    <property type="entry name" value="ABC2_membrane_5"/>
    <property type="match status" value="1"/>
</dbReference>
<reference evidence="2" key="1">
    <citation type="submission" date="2020-06" db="EMBL/GenBank/DDBJ databases">
        <title>Characterization of fructooligosaccharide metabolism and fructooligosaccharide-degrading enzymes in human commensal butyrate producers.</title>
        <authorList>
            <person name="Tanno H."/>
            <person name="Fujii T."/>
            <person name="Hirano K."/>
            <person name="Maeno S."/>
            <person name="Tonozuka T."/>
            <person name="Sakamoto M."/>
            <person name="Ohkuma M."/>
            <person name="Tochio T."/>
            <person name="Endo A."/>
        </authorList>
    </citation>
    <scope>NUCLEOTIDE SEQUENCE</scope>
    <source>
        <strain evidence="2">JCM 17466</strain>
    </source>
</reference>
<dbReference type="Proteomes" id="UP000613208">
    <property type="component" value="Unassembled WGS sequence"/>
</dbReference>
<accession>A0A916Q5N4</accession>
<feature type="transmembrane region" description="Helical" evidence="1">
    <location>
        <begin position="119"/>
        <end position="141"/>
    </location>
</feature>
<proteinExistence type="predicted"/>
<keyword evidence="1" id="KW-0812">Transmembrane</keyword>
<evidence type="ECO:0000313" key="2">
    <source>
        <dbReference type="EMBL" id="GFO84868.1"/>
    </source>
</evidence>
<feature type="transmembrane region" description="Helical" evidence="1">
    <location>
        <begin position="37"/>
        <end position="58"/>
    </location>
</feature>
<keyword evidence="1" id="KW-0472">Membrane</keyword>
<sequence length="202" mass="23740">MIYLLRKNWLLYKKNIVLGVLFATFFSIITIDGAKYYTVSLMMCPSLMFSWTVGKICYMEDSNATRQFLLSLPVSKKDIINEKNILSFFCILVGILIANVGSILVGVARDQSVHIDWRINIIMIIFLMFYNTIYIFIYYWYDYSKVRFVPYIILVFMFIFFKFGNETITVVNNAPNIIFIGFLVCALFLNYFVLRIAIKREL</sequence>
<dbReference type="RefSeq" id="WP_201310583.1">
    <property type="nucleotide sequence ID" value="NZ_BLYI01000027.1"/>
</dbReference>
<evidence type="ECO:0000313" key="3">
    <source>
        <dbReference type="Proteomes" id="UP000613208"/>
    </source>
</evidence>
<feature type="transmembrane region" description="Helical" evidence="1">
    <location>
        <begin position="85"/>
        <end position="107"/>
    </location>
</feature>
<keyword evidence="3" id="KW-1185">Reference proteome</keyword>
<name>A0A916Q5N4_9FIRM</name>
<dbReference type="InterPro" id="IPR025699">
    <property type="entry name" value="ABC2_memb-like"/>
</dbReference>
<evidence type="ECO:0008006" key="4">
    <source>
        <dbReference type="Google" id="ProtNLM"/>
    </source>
</evidence>
<feature type="transmembrane region" description="Helical" evidence="1">
    <location>
        <begin position="177"/>
        <end position="198"/>
    </location>
</feature>
<keyword evidence="1" id="KW-1133">Transmembrane helix</keyword>
<feature type="transmembrane region" description="Helical" evidence="1">
    <location>
        <begin position="12"/>
        <end position="31"/>
    </location>
</feature>
<dbReference type="EMBL" id="BLYI01000027">
    <property type="protein sequence ID" value="GFO84868.1"/>
    <property type="molecule type" value="Genomic_DNA"/>
</dbReference>
<feature type="transmembrane region" description="Helical" evidence="1">
    <location>
        <begin position="148"/>
        <end position="165"/>
    </location>
</feature>
<protein>
    <recommendedName>
        <fullName evidence="4">ABC-2 transporter permease</fullName>
    </recommendedName>
</protein>
<gene>
    <name evidence="2" type="ORF">ANBU17_12150</name>
</gene>
<organism evidence="2 3">
    <name type="scientific">Anaerostipes butyraticus</name>
    <dbReference type="NCBI Taxonomy" id="645466"/>
    <lineage>
        <taxon>Bacteria</taxon>
        <taxon>Bacillati</taxon>
        <taxon>Bacillota</taxon>
        <taxon>Clostridia</taxon>
        <taxon>Lachnospirales</taxon>
        <taxon>Lachnospiraceae</taxon>
        <taxon>Anaerostipes</taxon>
    </lineage>
</organism>